<organism evidence="1 2">
    <name type="scientific">Phytophthora megakarya</name>
    <dbReference type="NCBI Taxonomy" id="4795"/>
    <lineage>
        <taxon>Eukaryota</taxon>
        <taxon>Sar</taxon>
        <taxon>Stramenopiles</taxon>
        <taxon>Oomycota</taxon>
        <taxon>Peronosporomycetes</taxon>
        <taxon>Peronosporales</taxon>
        <taxon>Peronosporaceae</taxon>
        <taxon>Phytophthora</taxon>
    </lineage>
</organism>
<dbReference type="Proteomes" id="UP000198211">
    <property type="component" value="Unassembled WGS sequence"/>
</dbReference>
<keyword evidence="2" id="KW-1185">Reference proteome</keyword>
<dbReference type="OrthoDB" id="129657at2759"/>
<sequence>MPSAITQQHVVRGLYGPGDLAGNDEVAAHTTQEADRVSLSSFRHVRNWKDRLNGLRSSWSLWMWRIIHNIMGMICGVYPAAGTTAKYILSITRAPSGRWLTEFQAARRRIPVISDLKAMRISLNLVPPVACVALLQTMLWEAGYQFVSIIPTWNRWPTLSGIPDIWVRDEIRKLGHFIGIELAAWNTAVKDPVYEVRNASMY</sequence>
<name>A0A225W9H8_9STRA</name>
<evidence type="ECO:0000313" key="1">
    <source>
        <dbReference type="EMBL" id="OWZ14054.1"/>
    </source>
</evidence>
<proteinExistence type="predicted"/>
<accession>A0A225W9H8</accession>
<evidence type="ECO:0000313" key="2">
    <source>
        <dbReference type="Proteomes" id="UP000198211"/>
    </source>
</evidence>
<protein>
    <submittedName>
        <fullName evidence="1">Uncharacterized protein</fullName>
    </submittedName>
</protein>
<reference evidence="2" key="1">
    <citation type="submission" date="2017-03" db="EMBL/GenBank/DDBJ databases">
        <title>Phytopthora megakarya and P. palmivora, two closely related causual agents of cacao black pod achieved similar genome size and gene model numbers by different mechanisms.</title>
        <authorList>
            <person name="Ali S."/>
            <person name="Shao J."/>
            <person name="Larry D.J."/>
            <person name="Kronmiller B."/>
            <person name="Shen D."/>
            <person name="Strem M.D."/>
            <person name="Melnick R.L."/>
            <person name="Guiltinan M.J."/>
            <person name="Tyler B.M."/>
            <person name="Meinhardt L.W."/>
            <person name="Bailey B.A."/>
        </authorList>
    </citation>
    <scope>NUCLEOTIDE SEQUENCE [LARGE SCALE GENOMIC DNA]</scope>
    <source>
        <strain evidence="2">zdho120</strain>
    </source>
</reference>
<comment type="caution">
    <text evidence="1">The sequence shown here is derived from an EMBL/GenBank/DDBJ whole genome shotgun (WGS) entry which is preliminary data.</text>
</comment>
<dbReference type="EMBL" id="NBNE01001429">
    <property type="protein sequence ID" value="OWZ14054.1"/>
    <property type="molecule type" value="Genomic_DNA"/>
</dbReference>
<dbReference type="AlphaFoldDB" id="A0A225W9H8"/>
<gene>
    <name evidence="1" type="ORF">PHMEG_00012527</name>
</gene>